<keyword evidence="5 6" id="KW-0472">Membrane</keyword>
<comment type="caution">
    <text evidence="7">The sequence shown here is derived from an EMBL/GenBank/DDBJ whole genome shotgun (WGS) entry which is preliminary data.</text>
</comment>
<name>A0AAD5Q0K7_9CRUS</name>
<organism evidence="7 8">
    <name type="scientific">Daphnia sinensis</name>
    <dbReference type="NCBI Taxonomy" id="1820382"/>
    <lineage>
        <taxon>Eukaryota</taxon>
        <taxon>Metazoa</taxon>
        <taxon>Ecdysozoa</taxon>
        <taxon>Arthropoda</taxon>
        <taxon>Crustacea</taxon>
        <taxon>Branchiopoda</taxon>
        <taxon>Diplostraca</taxon>
        <taxon>Cladocera</taxon>
        <taxon>Anomopoda</taxon>
        <taxon>Daphniidae</taxon>
        <taxon>Daphnia</taxon>
        <taxon>Daphnia similis group</taxon>
    </lineage>
</organism>
<comment type="subcellular location">
    <subcellularLocation>
        <location evidence="1">Mitochondrion membrane</location>
        <topology evidence="1">Single-pass membrane protein</topology>
    </subcellularLocation>
</comment>
<proteinExistence type="predicted"/>
<evidence type="ECO:0000313" key="8">
    <source>
        <dbReference type="Proteomes" id="UP000820818"/>
    </source>
</evidence>
<dbReference type="PRINTS" id="PR01821">
    <property type="entry name" value="DAPIT"/>
</dbReference>
<dbReference type="InterPro" id="IPR009125">
    <property type="entry name" value="ATPMK"/>
</dbReference>
<gene>
    <name evidence="7" type="ORF">GHT06_008354</name>
</gene>
<dbReference type="Proteomes" id="UP000820818">
    <property type="component" value="Linkage Group LG1"/>
</dbReference>
<accession>A0AAD5Q0K7</accession>
<evidence type="ECO:0000256" key="3">
    <source>
        <dbReference type="ARBA" id="ARBA00022989"/>
    </source>
</evidence>
<sequence length="57" mass="6032">MAGDHAAESQFSGMAKYFNSTTIRGRANVALATYGFIGVIVLYNMVKPSKAPAKAAH</sequence>
<dbReference type="EMBL" id="WJBH02000001">
    <property type="protein sequence ID" value="KAI9564613.1"/>
    <property type="molecule type" value="Genomic_DNA"/>
</dbReference>
<evidence type="ECO:0000256" key="1">
    <source>
        <dbReference type="ARBA" id="ARBA00004304"/>
    </source>
</evidence>
<keyword evidence="4" id="KW-0496">Mitochondrion</keyword>
<dbReference type="PANTHER" id="PTHR34038:SF1">
    <property type="entry name" value="ATP SYNTHASE MEMBRANE SUBUNIT K, MITOCHONDRIAL"/>
    <property type="match status" value="1"/>
</dbReference>
<keyword evidence="8" id="KW-1185">Reference proteome</keyword>
<dbReference type="AlphaFoldDB" id="A0AAD5Q0K7"/>
<evidence type="ECO:0000256" key="6">
    <source>
        <dbReference type="SAM" id="Phobius"/>
    </source>
</evidence>
<dbReference type="PANTHER" id="PTHR34038">
    <property type="entry name" value="ATP SYNTHASE MEMBRANE SUBUNIT DAPIT, MITOCHONDRIAL"/>
    <property type="match status" value="1"/>
</dbReference>
<evidence type="ECO:0000313" key="7">
    <source>
        <dbReference type="EMBL" id="KAI9564613.1"/>
    </source>
</evidence>
<keyword evidence="2 6" id="KW-0812">Transmembrane</keyword>
<evidence type="ECO:0000256" key="5">
    <source>
        <dbReference type="ARBA" id="ARBA00023136"/>
    </source>
</evidence>
<evidence type="ECO:0000256" key="2">
    <source>
        <dbReference type="ARBA" id="ARBA00022692"/>
    </source>
</evidence>
<keyword evidence="3 6" id="KW-1133">Transmembrane helix</keyword>
<protein>
    <submittedName>
        <fullName evidence="7">Neb-camp generating peptide-like protein</fullName>
    </submittedName>
</protein>
<evidence type="ECO:0000256" key="4">
    <source>
        <dbReference type="ARBA" id="ARBA00023128"/>
    </source>
</evidence>
<feature type="transmembrane region" description="Helical" evidence="6">
    <location>
        <begin position="27"/>
        <end position="46"/>
    </location>
</feature>
<dbReference type="Pfam" id="PF14960">
    <property type="entry name" value="ATP_synth_reg"/>
    <property type="match status" value="1"/>
</dbReference>
<dbReference type="GO" id="GO:0031966">
    <property type="term" value="C:mitochondrial membrane"/>
    <property type="evidence" value="ECO:0007669"/>
    <property type="project" value="UniProtKB-SubCell"/>
</dbReference>
<reference evidence="7 8" key="1">
    <citation type="submission" date="2022-05" db="EMBL/GenBank/DDBJ databases">
        <title>A multi-omics perspective on studying reproductive biology in Daphnia sinensis.</title>
        <authorList>
            <person name="Jia J."/>
        </authorList>
    </citation>
    <scope>NUCLEOTIDE SEQUENCE [LARGE SCALE GENOMIC DNA]</scope>
    <source>
        <strain evidence="7 8">WSL</strain>
    </source>
</reference>